<feature type="domain" description="Metallo-beta-lactamase" evidence="1">
    <location>
        <begin position="22"/>
        <end position="206"/>
    </location>
</feature>
<dbReference type="EC" id="3.1.26.11" evidence="2"/>
<accession>A0AAE3VJP6</accession>
<evidence type="ECO:0000259" key="1">
    <source>
        <dbReference type="SMART" id="SM00849"/>
    </source>
</evidence>
<dbReference type="InterPro" id="IPR036866">
    <property type="entry name" value="RibonucZ/Hydroxyglut_hydro"/>
</dbReference>
<keyword evidence="3" id="KW-1185">Reference proteome</keyword>
<dbReference type="GO" id="GO:0042781">
    <property type="term" value="F:3'-tRNA processing endoribonuclease activity"/>
    <property type="evidence" value="ECO:0007669"/>
    <property type="project" value="UniProtKB-EC"/>
</dbReference>
<reference evidence="2" key="1">
    <citation type="submission" date="2023-07" db="EMBL/GenBank/DDBJ databases">
        <title>Genomic Encyclopedia of Type Strains, Phase IV (KMG-IV): sequencing the most valuable type-strain genomes for metagenomic binning, comparative biology and taxonomic classification.</title>
        <authorList>
            <person name="Goeker M."/>
        </authorList>
    </citation>
    <scope>NUCLEOTIDE SEQUENCE</scope>
    <source>
        <strain evidence="2">DSM 24202</strain>
    </source>
</reference>
<dbReference type="EMBL" id="JAUSVL010000001">
    <property type="protein sequence ID" value="MDQ0291719.1"/>
    <property type="molecule type" value="Genomic_DNA"/>
</dbReference>
<dbReference type="Pfam" id="PF12706">
    <property type="entry name" value="Lactamase_B_2"/>
    <property type="match status" value="1"/>
</dbReference>
<protein>
    <submittedName>
        <fullName evidence="2">Ribonuclease Z</fullName>
        <ecNumber evidence="2">3.1.26.11</ecNumber>
    </submittedName>
</protein>
<dbReference type="AlphaFoldDB" id="A0AAE3VJP6"/>
<evidence type="ECO:0000313" key="2">
    <source>
        <dbReference type="EMBL" id="MDQ0291719.1"/>
    </source>
</evidence>
<name>A0AAE3VJP6_9BACT</name>
<dbReference type="PANTHER" id="PTHR46018">
    <property type="entry name" value="ZINC PHOSPHODIESTERASE ELAC PROTEIN 1"/>
    <property type="match status" value="1"/>
</dbReference>
<organism evidence="2 3">
    <name type="scientific">Oligosphaera ethanolica</name>
    <dbReference type="NCBI Taxonomy" id="760260"/>
    <lineage>
        <taxon>Bacteria</taxon>
        <taxon>Pseudomonadati</taxon>
        <taxon>Lentisphaerota</taxon>
        <taxon>Oligosphaeria</taxon>
        <taxon>Oligosphaerales</taxon>
        <taxon>Oligosphaeraceae</taxon>
        <taxon>Oligosphaera</taxon>
    </lineage>
</organism>
<dbReference type="InterPro" id="IPR001279">
    <property type="entry name" value="Metallo-B-lactamas"/>
</dbReference>
<dbReference type="SMART" id="SM00849">
    <property type="entry name" value="Lactamase_B"/>
    <property type="match status" value="1"/>
</dbReference>
<sequence>MAPFSVRFIGTCTCVPSGPDQDSTCMVLDHSIMIDTGWNGAINMLAHGEDPNFINFLFITHCHQDHYMGLPGLLFSQVFRNRAKVNKEPLVILGPLPEIKLVVERALYFLRTDVYDDVAPTPVVVPLRPGSSFETPRFTVTTCPTIHPVSGLCYRFTEHDSGKSVVFTGDTAYLESLAQHAQDCDLLVHEASYGPSHHDPNGVNGHSGAPDAAAIAKLANAKRLALVHYNPSSRAATTAAARAIFPNTVAPLPGESLSVE</sequence>
<dbReference type="SUPFAM" id="SSF56281">
    <property type="entry name" value="Metallo-hydrolase/oxidoreductase"/>
    <property type="match status" value="1"/>
</dbReference>
<dbReference type="PANTHER" id="PTHR46018:SF2">
    <property type="entry name" value="ZINC PHOSPHODIESTERASE ELAC PROTEIN 1"/>
    <property type="match status" value="1"/>
</dbReference>
<dbReference type="RefSeq" id="WP_307264926.1">
    <property type="nucleotide sequence ID" value="NZ_JAUSVL010000001.1"/>
</dbReference>
<dbReference type="Gene3D" id="3.60.15.10">
    <property type="entry name" value="Ribonuclease Z/Hydroxyacylglutathione hydrolase-like"/>
    <property type="match status" value="1"/>
</dbReference>
<comment type="caution">
    <text evidence="2">The sequence shown here is derived from an EMBL/GenBank/DDBJ whole genome shotgun (WGS) entry which is preliminary data.</text>
</comment>
<proteinExistence type="predicted"/>
<keyword evidence="2" id="KW-0378">Hydrolase</keyword>
<gene>
    <name evidence="2" type="ORF">J3R75_003826</name>
</gene>
<dbReference type="Proteomes" id="UP001238163">
    <property type="component" value="Unassembled WGS sequence"/>
</dbReference>
<evidence type="ECO:0000313" key="3">
    <source>
        <dbReference type="Proteomes" id="UP001238163"/>
    </source>
</evidence>